<feature type="domain" description="DNA2/NAM7 helicase helicase" evidence="2">
    <location>
        <begin position="412"/>
        <end position="480"/>
    </location>
</feature>
<dbReference type="GO" id="GO:0004386">
    <property type="term" value="F:helicase activity"/>
    <property type="evidence" value="ECO:0007669"/>
    <property type="project" value="InterPro"/>
</dbReference>
<name>A0A4Y7TK04_COPMI</name>
<accession>A0A4Y7TK04</accession>
<feature type="region of interest" description="Disordered" evidence="1">
    <location>
        <begin position="277"/>
        <end position="299"/>
    </location>
</feature>
<dbReference type="CDD" id="cd18808">
    <property type="entry name" value="SF1_C_Upf1"/>
    <property type="match status" value="1"/>
</dbReference>
<dbReference type="GO" id="GO:0016787">
    <property type="term" value="F:hydrolase activity"/>
    <property type="evidence" value="ECO:0007669"/>
    <property type="project" value="UniProtKB-KW"/>
</dbReference>
<dbReference type="AlphaFoldDB" id="A0A4Y7TK04"/>
<feature type="non-terminal residue" evidence="4">
    <location>
        <position position="1"/>
    </location>
</feature>
<dbReference type="Pfam" id="PF13087">
    <property type="entry name" value="AAA_12"/>
    <property type="match status" value="1"/>
</dbReference>
<evidence type="ECO:0000259" key="3">
    <source>
        <dbReference type="Pfam" id="PF13087"/>
    </source>
</evidence>
<dbReference type="OrthoDB" id="6513042at2759"/>
<evidence type="ECO:0000259" key="2">
    <source>
        <dbReference type="Pfam" id="PF13086"/>
    </source>
</evidence>
<dbReference type="PANTHER" id="PTHR10887">
    <property type="entry name" value="DNA2/NAM7 HELICASE FAMILY"/>
    <property type="match status" value="1"/>
</dbReference>
<evidence type="ECO:0000256" key="1">
    <source>
        <dbReference type="SAM" id="MobiDB-lite"/>
    </source>
</evidence>
<dbReference type="Gene3D" id="3.40.50.300">
    <property type="entry name" value="P-loop containing nucleotide triphosphate hydrolases"/>
    <property type="match status" value="2"/>
</dbReference>
<dbReference type="SUPFAM" id="SSF52540">
    <property type="entry name" value="P-loop containing nucleoside triphosphate hydrolases"/>
    <property type="match status" value="1"/>
</dbReference>
<keyword evidence="4" id="KW-0378">Hydrolase</keyword>
<dbReference type="InterPro" id="IPR047187">
    <property type="entry name" value="SF1_C_Upf1"/>
</dbReference>
<dbReference type="EMBL" id="QPFP01000009">
    <property type="protein sequence ID" value="TEB34515.1"/>
    <property type="molecule type" value="Genomic_DNA"/>
</dbReference>
<evidence type="ECO:0000313" key="5">
    <source>
        <dbReference type="Proteomes" id="UP000298030"/>
    </source>
</evidence>
<comment type="caution">
    <text evidence="4">The sequence shown here is derived from an EMBL/GenBank/DDBJ whole genome shotgun (WGS) entry which is preliminary data.</text>
</comment>
<feature type="non-terminal residue" evidence="4">
    <location>
        <position position="640"/>
    </location>
</feature>
<organism evidence="4 5">
    <name type="scientific">Coprinellus micaceus</name>
    <name type="common">Glistening ink-cap mushroom</name>
    <name type="synonym">Coprinus micaceus</name>
    <dbReference type="NCBI Taxonomy" id="71717"/>
    <lineage>
        <taxon>Eukaryota</taxon>
        <taxon>Fungi</taxon>
        <taxon>Dikarya</taxon>
        <taxon>Basidiomycota</taxon>
        <taxon>Agaricomycotina</taxon>
        <taxon>Agaricomycetes</taxon>
        <taxon>Agaricomycetidae</taxon>
        <taxon>Agaricales</taxon>
        <taxon>Agaricineae</taxon>
        <taxon>Psathyrellaceae</taxon>
        <taxon>Coprinellus</taxon>
    </lineage>
</organism>
<dbReference type="Pfam" id="PF13086">
    <property type="entry name" value="AAA_11"/>
    <property type="match status" value="2"/>
</dbReference>
<evidence type="ECO:0000313" key="4">
    <source>
        <dbReference type="EMBL" id="TEB34515.1"/>
    </source>
</evidence>
<feature type="domain" description="DNA2/NAM7 helicase-like C-terminal" evidence="3">
    <location>
        <begin position="491"/>
        <end position="639"/>
    </location>
</feature>
<feature type="domain" description="DNA2/NAM7 helicase helicase" evidence="2">
    <location>
        <begin position="297"/>
        <end position="369"/>
    </location>
</feature>
<dbReference type="STRING" id="71717.A0A4Y7TK04"/>
<protein>
    <submittedName>
        <fullName evidence="4">P-loop containing nucleoside triphosphate hydrolase protein</fullName>
    </submittedName>
</protein>
<dbReference type="InterPro" id="IPR045055">
    <property type="entry name" value="DNA2/NAM7-like"/>
</dbReference>
<dbReference type="InterPro" id="IPR041679">
    <property type="entry name" value="DNA2/NAM7-like_C"/>
</dbReference>
<sequence length="640" mass="71087">LAAFDFGPMAFALHSDAELRVHNGFDVQALFPGDDSISDRRPTSAVQKALQSAHLDRVKALNQRIETDFLNAEFSLGEIIHMKELACRAWLAYFLVSECADAKAMEEYKRISTKDMTPNMLAVVAKISSDPHKLSLSKATTKDHKVSGARNNDGATHFQASAHKHKFRGDGKSGAVTVNGKRGAYIIHEKIDAAIYGSGVLDASSQRNQINLTTSTVTTVETRGREDPTLAEARRSEALLHILQGDVSRFTENAWVRNIWFPPPDGTISWPEEWTESLPPVPTTPRPRIQPNTKIPQLNPSQRKAVNSMLGTTDQHRFVIVQGPPGTGKTSVIGAYVMMATAAGNGGIWLIAQSNVAVKNIALKLITIGFQNWRILVSKDFHDGWHEHLYEDSCFDGHLILSNRFFSVKPRQLSGIKVILSTVSMLSHPLLSKFTSTIPMKTVIVDEASQIEIGSYIPMLITFSSIRKMCFIGDDKQLPPHGQEDNESLQSVFEVPHLQRHVILLNTQYRMPPEIGGIISSAIYYDKLKSDPLHPITDATIPCYFIDVPEGRETQAKVGQSWKNLAELEVVLKIAKQLQDAGTLFKIITPYEAQTTAVEAQMKEEKMAWEDTCFNVDAFQGNEEDFIVISLVRSRGLGFL</sequence>
<dbReference type="PANTHER" id="PTHR10887:SF495">
    <property type="entry name" value="HELICASE SENATAXIN ISOFORM X1-RELATED"/>
    <property type="match status" value="1"/>
</dbReference>
<gene>
    <name evidence="4" type="ORF">FA13DRAFT_1579014</name>
</gene>
<dbReference type="InterPro" id="IPR041677">
    <property type="entry name" value="DNA2/NAM7_AAA_11"/>
</dbReference>
<proteinExistence type="predicted"/>
<keyword evidence="5" id="KW-1185">Reference proteome</keyword>
<dbReference type="Proteomes" id="UP000298030">
    <property type="component" value="Unassembled WGS sequence"/>
</dbReference>
<reference evidence="4 5" key="1">
    <citation type="journal article" date="2019" name="Nat. Ecol. Evol.">
        <title>Megaphylogeny resolves global patterns of mushroom evolution.</title>
        <authorList>
            <person name="Varga T."/>
            <person name="Krizsan K."/>
            <person name="Foldi C."/>
            <person name="Dima B."/>
            <person name="Sanchez-Garcia M."/>
            <person name="Sanchez-Ramirez S."/>
            <person name="Szollosi G.J."/>
            <person name="Szarkandi J.G."/>
            <person name="Papp V."/>
            <person name="Albert L."/>
            <person name="Andreopoulos W."/>
            <person name="Angelini C."/>
            <person name="Antonin V."/>
            <person name="Barry K.W."/>
            <person name="Bougher N.L."/>
            <person name="Buchanan P."/>
            <person name="Buyck B."/>
            <person name="Bense V."/>
            <person name="Catcheside P."/>
            <person name="Chovatia M."/>
            <person name="Cooper J."/>
            <person name="Damon W."/>
            <person name="Desjardin D."/>
            <person name="Finy P."/>
            <person name="Geml J."/>
            <person name="Haridas S."/>
            <person name="Hughes K."/>
            <person name="Justo A."/>
            <person name="Karasinski D."/>
            <person name="Kautmanova I."/>
            <person name="Kiss B."/>
            <person name="Kocsube S."/>
            <person name="Kotiranta H."/>
            <person name="LaButti K.M."/>
            <person name="Lechner B.E."/>
            <person name="Liimatainen K."/>
            <person name="Lipzen A."/>
            <person name="Lukacs Z."/>
            <person name="Mihaltcheva S."/>
            <person name="Morgado L.N."/>
            <person name="Niskanen T."/>
            <person name="Noordeloos M.E."/>
            <person name="Ohm R.A."/>
            <person name="Ortiz-Santana B."/>
            <person name="Ovrebo C."/>
            <person name="Racz N."/>
            <person name="Riley R."/>
            <person name="Savchenko A."/>
            <person name="Shiryaev A."/>
            <person name="Soop K."/>
            <person name="Spirin V."/>
            <person name="Szebenyi C."/>
            <person name="Tomsovsky M."/>
            <person name="Tulloss R.E."/>
            <person name="Uehling J."/>
            <person name="Grigoriev I.V."/>
            <person name="Vagvolgyi C."/>
            <person name="Papp T."/>
            <person name="Martin F.M."/>
            <person name="Miettinen O."/>
            <person name="Hibbett D.S."/>
            <person name="Nagy L.G."/>
        </authorList>
    </citation>
    <scope>NUCLEOTIDE SEQUENCE [LARGE SCALE GENOMIC DNA]</scope>
    <source>
        <strain evidence="4 5">FP101781</strain>
    </source>
</reference>
<dbReference type="InterPro" id="IPR027417">
    <property type="entry name" value="P-loop_NTPase"/>
</dbReference>
<feature type="compositionally biased region" description="Polar residues" evidence="1">
    <location>
        <begin position="290"/>
        <end position="299"/>
    </location>
</feature>